<accession>A0ABR2WLT1</accession>
<organism evidence="2 3">
    <name type="scientific">Basidiobolus ranarum</name>
    <dbReference type="NCBI Taxonomy" id="34480"/>
    <lineage>
        <taxon>Eukaryota</taxon>
        <taxon>Fungi</taxon>
        <taxon>Fungi incertae sedis</taxon>
        <taxon>Zoopagomycota</taxon>
        <taxon>Entomophthoromycotina</taxon>
        <taxon>Basidiobolomycetes</taxon>
        <taxon>Basidiobolales</taxon>
        <taxon>Basidiobolaceae</taxon>
        <taxon>Basidiobolus</taxon>
    </lineage>
</organism>
<dbReference type="InterPro" id="IPR001029">
    <property type="entry name" value="Flagellin_N"/>
</dbReference>
<evidence type="ECO:0000259" key="1">
    <source>
        <dbReference type="Pfam" id="PF00669"/>
    </source>
</evidence>
<dbReference type="PANTHER" id="PTHR42792:SF2">
    <property type="entry name" value="FLAGELLIN"/>
    <property type="match status" value="1"/>
</dbReference>
<dbReference type="Proteomes" id="UP001479436">
    <property type="component" value="Unassembled WGS sequence"/>
</dbReference>
<dbReference type="PANTHER" id="PTHR42792">
    <property type="entry name" value="FLAGELLIN"/>
    <property type="match status" value="1"/>
</dbReference>
<name>A0ABR2WLT1_9FUNG</name>
<reference evidence="2 3" key="1">
    <citation type="submission" date="2023-04" db="EMBL/GenBank/DDBJ databases">
        <title>Genome of Basidiobolus ranarum AG-B5.</title>
        <authorList>
            <person name="Stajich J.E."/>
            <person name="Carter-House D."/>
            <person name="Gryganskyi A."/>
        </authorList>
    </citation>
    <scope>NUCLEOTIDE SEQUENCE [LARGE SCALE GENOMIC DNA]</scope>
    <source>
        <strain evidence="2 3">AG-B5</strain>
    </source>
</reference>
<keyword evidence="2" id="KW-0282">Flagellum</keyword>
<dbReference type="SUPFAM" id="SSF64518">
    <property type="entry name" value="Phase 1 flagellin"/>
    <property type="match status" value="1"/>
</dbReference>
<keyword evidence="3" id="KW-1185">Reference proteome</keyword>
<evidence type="ECO:0000313" key="3">
    <source>
        <dbReference type="Proteomes" id="UP001479436"/>
    </source>
</evidence>
<dbReference type="Pfam" id="PF00669">
    <property type="entry name" value="Flagellin_N"/>
    <property type="match status" value="1"/>
</dbReference>
<protein>
    <submittedName>
        <fullName evidence="2">Flagellin is the subunit protein which polymerizes to form the filaments of bacterial flagella</fullName>
    </submittedName>
</protein>
<dbReference type="Gene3D" id="1.20.1330.10">
    <property type="entry name" value="f41 fragment of flagellin, N-terminal domain"/>
    <property type="match status" value="1"/>
</dbReference>
<comment type="caution">
    <text evidence="2">The sequence shown here is derived from an EMBL/GenBank/DDBJ whole genome shotgun (WGS) entry which is preliminary data.</text>
</comment>
<sequence>MSCSWASLTTAYVAAFEAQIGPMTWWVDEDRILLAKTAERALQHVADNIQTIHELVVQARNDNCSPAGLQAIQEEIDQRLVKIDRIFTHTNVYTIQIFNHASPSFRDETEDQAISTNANINVATLGLSRFDATNIETSSLTKLDEALLQINSLRSSCNSALADLNFNSALDNLRISKRNTAQPWRR</sequence>
<evidence type="ECO:0000313" key="2">
    <source>
        <dbReference type="EMBL" id="KAK9762439.1"/>
    </source>
</evidence>
<proteinExistence type="predicted"/>
<dbReference type="PRINTS" id="PR00207">
    <property type="entry name" value="FLAGELLIN"/>
</dbReference>
<keyword evidence="2" id="KW-0969">Cilium</keyword>
<gene>
    <name evidence="2" type="primary">flaB3</name>
    <name evidence="2" type="ORF">K7432_011811</name>
</gene>
<dbReference type="EMBL" id="JASJQH010000958">
    <property type="protein sequence ID" value="KAK9762439.1"/>
    <property type="molecule type" value="Genomic_DNA"/>
</dbReference>
<keyword evidence="2" id="KW-0966">Cell projection</keyword>
<feature type="domain" description="Flagellin N-terminal" evidence="1">
    <location>
        <begin position="32"/>
        <end position="100"/>
    </location>
</feature>
<dbReference type="InterPro" id="IPR001492">
    <property type="entry name" value="Flagellin"/>
</dbReference>